<protein>
    <recommendedName>
        <fullName evidence="1">Reverse transcriptase domain-containing protein</fullName>
    </recommendedName>
</protein>
<feature type="domain" description="Reverse transcriptase" evidence="1">
    <location>
        <begin position="1"/>
        <end position="184"/>
    </location>
</feature>
<dbReference type="PANTHER" id="PTHR33332">
    <property type="entry name" value="REVERSE TRANSCRIPTASE DOMAIN-CONTAINING PROTEIN"/>
    <property type="match status" value="1"/>
</dbReference>
<gene>
    <name evidence="2" type="ORF">AMELA_G00288330</name>
</gene>
<sequence length="394" mass="44392">MYQSGFRPHHSTETALVKVVNDLLLTSDQGCVSLLVLLDLSAAFDTIDHTILFDRLENVVGIKGTVLSWLRSYLTDRYQFVDINGDFSMRTEVTFGVPQGSVLGPLLFTLYMLPLGQIIRKQGISFHCYADDTQLYVSAKSEDRQKLSKVEDCVNDIRRWMLTSPRVARSNLSDYTVTLDGLSVSSCTAVKDLGVIIDSNLSFDAHVDNITRIAFFHLRNISKIRNILSLHDAEILVHAFVTSRLDYCNALLSGCSSKNINKLQLVQNAAARVLTRTRRYDHITPILSTLYWLPVKFLIKFKILLLTYKALHGLAPQYLSDLLVLYDLPRLLRSKGAGYLTLPRIVKATAGGRAFAYRAPQLWNSLPISVRDSDTVSVFTSRLKTYLFTQAYPN</sequence>
<dbReference type="PROSITE" id="PS50878">
    <property type="entry name" value="RT_POL"/>
    <property type="match status" value="1"/>
</dbReference>
<organism evidence="2 3">
    <name type="scientific">Ameiurus melas</name>
    <name type="common">Black bullhead</name>
    <name type="synonym">Silurus melas</name>
    <dbReference type="NCBI Taxonomy" id="219545"/>
    <lineage>
        <taxon>Eukaryota</taxon>
        <taxon>Metazoa</taxon>
        <taxon>Chordata</taxon>
        <taxon>Craniata</taxon>
        <taxon>Vertebrata</taxon>
        <taxon>Euteleostomi</taxon>
        <taxon>Actinopterygii</taxon>
        <taxon>Neopterygii</taxon>
        <taxon>Teleostei</taxon>
        <taxon>Ostariophysi</taxon>
        <taxon>Siluriformes</taxon>
        <taxon>Ictaluridae</taxon>
        <taxon>Ameiurus</taxon>
    </lineage>
</organism>
<dbReference type="AlphaFoldDB" id="A0A7J5ZJL3"/>
<evidence type="ECO:0000313" key="3">
    <source>
        <dbReference type="Proteomes" id="UP000593565"/>
    </source>
</evidence>
<dbReference type="SUPFAM" id="SSF56672">
    <property type="entry name" value="DNA/RNA polymerases"/>
    <property type="match status" value="1"/>
</dbReference>
<dbReference type="PRINTS" id="PR01345">
    <property type="entry name" value="CERVTRCPTASE"/>
</dbReference>
<keyword evidence="3" id="KW-1185">Reference proteome</keyword>
<reference evidence="2 3" key="1">
    <citation type="submission" date="2020-02" db="EMBL/GenBank/DDBJ databases">
        <title>A chromosome-scale genome assembly of the black bullhead catfish (Ameiurus melas).</title>
        <authorList>
            <person name="Wen M."/>
            <person name="Zham M."/>
            <person name="Cabau C."/>
            <person name="Klopp C."/>
            <person name="Donnadieu C."/>
            <person name="Roques C."/>
            <person name="Bouchez O."/>
            <person name="Lampietro C."/>
            <person name="Jouanno E."/>
            <person name="Herpin A."/>
            <person name="Louis A."/>
            <person name="Berthelot C."/>
            <person name="Parey E."/>
            <person name="Roest-Crollius H."/>
            <person name="Braasch I."/>
            <person name="Postlethwait J."/>
            <person name="Robinson-Rechavi M."/>
            <person name="Echchiki A."/>
            <person name="Begum T."/>
            <person name="Montfort J."/>
            <person name="Schartl M."/>
            <person name="Bobe J."/>
            <person name="Guiguen Y."/>
        </authorList>
    </citation>
    <scope>NUCLEOTIDE SEQUENCE [LARGE SCALE GENOMIC DNA]</scope>
    <source>
        <strain evidence="2">M_S1</strain>
        <tissue evidence="2">Blood</tissue>
    </source>
</reference>
<dbReference type="Proteomes" id="UP000593565">
    <property type="component" value="Unassembled WGS sequence"/>
</dbReference>
<proteinExistence type="predicted"/>
<dbReference type="InterPro" id="IPR000477">
    <property type="entry name" value="RT_dom"/>
</dbReference>
<dbReference type="EMBL" id="JAAGNN010000029">
    <property type="protein sequence ID" value="KAF4070683.1"/>
    <property type="molecule type" value="Genomic_DNA"/>
</dbReference>
<evidence type="ECO:0000259" key="1">
    <source>
        <dbReference type="PROSITE" id="PS50878"/>
    </source>
</evidence>
<accession>A0A7J5ZJL3</accession>
<evidence type="ECO:0000313" key="2">
    <source>
        <dbReference type="EMBL" id="KAF4070683.1"/>
    </source>
</evidence>
<name>A0A7J5ZJL3_AMEME</name>
<dbReference type="InterPro" id="IPR043502">
    <property type="entry name" value="DNA/RNA_pol_sf"/>
</dbReference>
<comment type="caution">
    <text evidence="2">The sequence shown here is derived from an EMBL/GenBank/DDBJ whole genome shotgun (WGS) entry which is preliminary data.</text>
</comment>
<dbReference type="Pfam" id="PF00078">
    <property type="entry name" value="RVT_1"/>
    <property type="match status" value="1"/>
</dbReference>